<dbReference type="GO" id="GO:0008270">
    <property type="term" value="F:zinc ion binding"/>
    <property type="evidence" value="ECO:0007669"/>
    <property type="project" value="UniProtKB-KW"/>
</dbReference>
<dbReference type="InterPro" id="IPR000679">
    <property type="entry name" value="Znf_GATA"/>
</dbReference>
<dbReference type="Proteomes" id="UP001180020">
    <property type="component" value="Unassembled WGS sequence"/>
</dbReference>
<feature type="compositionally biased region" description="Low complexity" evidence="7">
    <location>
        <begin position="72"/>
        <end position="82"/>
    </location>
</feature>
<evidence type="ECO:0000256" key="4">
    <source>
        <dbReference type="ARBA" id="ARBA00022833"/>
    </source>
</evidence>
<dbReference type="EMBL" id="JAUJYO010000015">
    <property type="protein sequence ID" value="KAK1296263.1"/>
    <property type="molecule type" value="Genomic_DNA"/>
</dbReference>
<dbReference type="GO" id="GO:0005634">
    <property type="term" value="C:nucleus"/>
    <property type="evidence" value="ECO:0007669"/>
    <property type="project" value="TreeGrafter"/>
</dbReference>
<keyword evidence="2" id="KW-0479">Metal-binding</keyword>
<feature type="region of interest" description="Disordered" evidence="7">
    <location>
        <begin position="134"/>
        <end position="162"/>
    </location>
</feature>
<protein>
    <submittedName>
        <fullName evidence="9">GATA transcription factor 4</fullName>
    </submittedName>
</protein>
<organism evidence="9 10">
    <name type="scientific">Acorus calamus</name>
    <name type="common">Sweet flag</name>
    <dbReference type="NCBI Taxonomy" id="4465"/>
    <lineage>
        <taxon>Eukaryota</taxon>
        <taxon>Viridiplantae</taxon>
        <taxon>Streptophyta</taxon>
        <taxon>Embryophyta</taxon>
        <taxon>Tracheophyta</taxon>
        <taxon>Spermatophyta</taxon>
        <taxon>Magnoliopsida</taxon>
        <taxon>Liliopsida</taxon>
        <taxon>Acoraceae</taxon>
        <taxon>Acorus</taxon>
    </lineage>
</organism>
<proteinExistence type="inferred from homology"/>
<keyword evidence="10" id="KW-1185">Reference proteome</keyword>
<dbReference type="SUPFAM" id="SSF57716">
    <property type="entry name" value="Glucocorticoid receptor-like (DNA-binding domain)"/>
    <property type="match status" value="1"/>
</dbReference>
<dbReference type="PANTHER" id="PTHR45658:SF37">
    <property type="entry name" value="GATA TRANSCRIPTION FACTOR 2-LIKE"/>
    <property type="match status" value="1"/>
</dbReference>
<keyword evidence="3 6" id="KW-0863">Zinc-finger</keyword>
<comment type="similarity">
    <text evidence="1">Belongs to the type IV zinc-finger family. Class A subfamily.</text>
</comment>
<name>A0AAV9D4I6_ACOCL</name>
<feature type="compositionally biased region" description="Pro residues" evidence="7">
    <location>
        <begin position="61"/>
        <end position="71"/>
    </location>
</feature>
<dbReference type="Gene3D" id="3.30.50.10">
    <property type="entry name" value="Erythroid Transcription Factor GATA-1, subunit A"/>
    <property type="match status" value="1"/>
</dbReference>
<evidence type="ECO:0000256" key="2">
    <source>
        <dbReference type="ARBA" id="ARBA00022723"/>
    </source>
</evidence>
<dbReference type="PROSITE" id="PS00344">
    <property type="entry name" value="GATA_ZN_FINGER_1"/>
    <property type="match status" value="1"/>
</dbReference>
<evidence type="ECO:0000256" key="6">
    <source>
        <dbReference type="PROSITE-ProRule" id="PRU00094"/>
    </source>
</evidence>
<dbReference type="AlphaFoldDB" id="A0AAV9D4I6"/>
<evidence type="ECO:0000256" key="5">
    <source>
        <dbReference type="ARBA" id="ARBA00023159"/>
    </source>
</evidence>
<dbReference type="CDD" id="cd00202">
    <property type="entry name" value="ZnF_GATA"/>
    <property type="match status" value="1"/>
</dbReference>
<evidence type="ECO:0000313" key="9">
    <source>
        <dbReference type="EMBL" id="KAK1296263.1"/>
    </source>
</evidence>
<reference evidence="9" key="2">
    <citation type="submission" date="2023-06" db="EMBL/GenBank/DDBJ databases">
        <authorList>
            <person name="Ma L."/>
            <person name="Liu K.-W."/>
            <person name="Li Z."/>
            <person name="Hsiao Y.-Y."/>
            <person name="Qi Y."/>
            <person name="Fu T."/>
            <person name="Tang G."/>
            <person name="Zhang D."/>
            <person name="Sun W.-H."/>
            <person name="Liu D.-K."/>
            <person name="Li Y."/>
            <person name="Chen G.-Z."/>
            <person name="Liu X.-D."/>
            <person name="Liao X.-Y."/>
            <person name="Jiang Y.-T."/>
            <person name="Yu X."/>
            <person name="Hao Y."/>
            <person name="Huang J."/>
            <person name="Zhao X.-W."/>
            <person name="Ke S."/>
            <person name="Chen Y.-Y."/>
            <person name="Wu W.-L."/>
            <person name="Hsu J.-L."/>
            <person name="Lin Y.-F."/>
            <person name="Huang M.-D."/>
            <person name="Li C.-Y."/>
            <person name="Huang L."/>
            <person name="Wang Z.-W."/>
            <person name="Zhao X."/>
            <person name="Zhong W.-Y."/>
            <person name="Peng D.-H."/>
            <person name="Ahmad S."/>
            <person name="Lan S."/>
            <person name="Zhang J.-S."/>
            <person name="Tsai W.-C."/>
            <person name="Van De Peer Y."/>
            <person name="Liu Z.-J."/>
        </authorList>
    </citation>
    <scope>NUCLEOTIDE SEQUENCE</scope>
    <source>
        <strain evidence="9">CP</strain>
        <tissue evidence="9">Leaves</tissue>
    </source>
</reference>
<keyword evidence="5" id="KW-0010">Activator</keyword>
<dbReference type="PANTHER" id="PTHR45658">
    <property type="entry name" value="GATA TRANSCRIPTION FACTOR"/>
    <property type="match status" value="1"/>
</dbReference>
<gene>
    <name evidence="9" type="primary">GATA4</name>
    <name evidence="9" type="ORF">QJS10_CPB15g02109</name>
</gene>
<sequence length="250" mass="28098">MDASGGVLPECQEEAFGVEELFPCENTEGCGGGDDDGNLEWLSIFVEDCLSCTSSYSSQILPPPPPPPPPTTTITTTTTHQPPIIPRISKRRRTTTTTYPPETYHLMNFPEPSNPTLLPQSHWLAESELVFPKKEEEEEETIELPDEKPKRKKKKNKRGKKKVMKGLPLKVDSEEVRRCAHCLSHRTPQWRTGPLGPKTLCNACGVRFKKGRLLPEYRPANSPTFMSCKHSNSHKKVMEMRMGVLSSMPN</sequence>
<reference evidence="9" key="1">
    <citation type="journal article" date="2023" name="Nat. Commun.">
        <title>Diploid and tetraploid genomes of Acorus and the evolution of monocots.</title>
        <authorList>
            <person name="Ma L."/>
            <person name="Liu K.W."/>
            <person name="Li Z."/>
            <person name="Hsiao Y.Y."/>
            <person name="Qi Y."/>
            <person name="Fu T."/>
            <person name="Tang G.D."/>
            <person name="Zhang D."/>
            <person name="Sun W.H."/>
            <person name="Liu D.K."/>
            <person name="Li Y."/>
            <person name="Chen G.Z."/>
            <person name="Liu X.D."/>
            <person name="Liao X.Y."/>
            <person name="Jiang Y.T."/>
            <person name="Yu X."/>
            <person name="Hao Y."/>
            <person name="Huang J."/>
            <person name="Zhao X.W."/>
            <person name="Ke S."/>
            <person name="Chen Y.Y."/>
            <person name="Wu W.L."/>
            <person name="Hsu J.L."/>
            <person name="Lin Y.F."/>
            <person name="Huang M.D."/>
            <person name="Li C.Y."/>
            <person name="Huang L."/>
            <person name="Wang Z.W."/>
            <person name="Zhao X."/>
            <person name="Zhong W.Y."/>
            <person name="Peng D.H."/>
            <person name="Ahmad S."/>
            <person name="Lan S."/>
            <person name="Zhang J.S."/>
            <person name="Tsai W.C."/>
            <person name="Van de Peer Y."/>
            <person name="Liu Z.J."/>
        </authorList>
    </citation>
    <scope>NUCLEOTIDE SEQUENCE</scope>
    <source>
        <strain evidence="9">CP</strain>
    </source>
</reference>
<keyword evidence="4" id="KW-0862">Zinc</keyword>
<evidence type="ECO:0000256" key="7">
    <source>
        <dbReference type="SAM" id="MobiDB-lite"/>
    </source>
</evidence>
<feature type="domain" description="GATA-type" evidence="8">
    <location>
        <begin position="173"/>
        <end position="209"/>
    </location>
</feature>
<comment type="caution">
    <text evidence="9">The sequence shown here is derived from an EMBL/GenBank/DDBJ whole genome shotgun (WGS) entry which is preliminary data.</text>
</comment>
<dbReference type="FunFam" id="3.30.50.10:FF:000018">
    <property type="entry name" value="GATA transcription factor"/>
    <property type="match status" value="1"/>
</dbReference>
<evidence type="ECO:0000313" key="10">
    <source>
        <dbReference type="Proteomes" id="UP001180020"/>
    </source>
</evidence>
<evidence type="ECO:0000256" key="3">
    <source>
        <dbReference type="ARBA" id="ARBA00022771"/>
    </source>
</evidence>
<dbReference type="Pfam" id="PF00320">
    <property type="entry name" value="GATA"/>
    <property type="match status" value="1"/>
</dbReference>
<dbReference type="SMART" id="SM00401">
    <property type="entry name" value="ZnF_GATA"/>
    <property type="match status" value="1"/>
</dbReference>
<dbReference type="InterPro" id="IPR013088">
    <property type="entry name" value="Znf_NHR/GATA"/>
</dbReference>
<evidence type="ECO:0000256" key="1">
    <source>
        <dbReference type="ARBA" id="ARBA00005694"/>
    </source>
</evidence>
<dbReference type="GO" id="GO:0030154">
    <property type="term" value="P:cell differentiation"/>
    <property type="evidence" value="ECO:0007669"/>
    <property type="project" value="TreeGrafter"/>
</dbReference>
<dbReference type="GO" id="GO:0043565">
    <property type="term" value="F:sequence-specific DNA binding"/>
    <property type="evidence" value="ECO:0007669"/>
    <property type="project" value="InterPro"/>
</dbReference>
<dbReference type="PROSITE" id="PS50114">
    <property type="entry name" value="GATA_ZN_FINGER_2"/>
    <property type="match status" value="1"/>
</dbReference>
<feature type="compositionally biased region" description="Basic residues" evidence="7">
    <location>
        <begin position="150"/>
        <end position="162"/>
    </location>
</feature>
<evidence type="ECO:0000259" key="8">
    <source>
        <dbReference type="PROSITE" id="PS50114"/>
    </source>
</evidence>
<accession>A0AAV9D4I6</accession>
<dbReference type="GO" id="GO:0006355">
    <property type="term" value="P:regulation of DNA-templated transcription"/>
    <property type="evidence" value="ECO:0007669"/>
    <property type="project" value="InterPro"/>
</dbReference>
<feature type="region of interest" description="Disordered" evidence="7">
    <location>
        <begin position="58"/>
        <end position="103"/>
    </location>
</feature>
<dbReference type="InterPro" id="IPR051140">
    <property type="entry name" value="GATA_TF"/>
</dbReference>